<evidence type="ECO:0000313" key="2">
    <source>
        <dbReference type="Proteomes" id="UP000641588"/>
    </source>
</evidence>
<sequence>MYAIASRTKQQRAELKESEEGIQLILCREGQQSPYYSGLLNDMLTYSSGKPWNSDHVGLQDVQISSPDEDANNDTNNRRILISGTLAALHFTMELSFDESDTLKMYVTWTNTLNHTLHDVAVGIGFSLPKREKEIITIPGILYNNNPSSDPNRLVPRLGVGAHKGVICEEHRLPIPCVNIEWNEADESRYLSMFSIPTYVEDLHGAVHYGSLGAIQEDQRSVLAAMSGVLMFNGDKDICYMGKSKSEPHSGGYLDFVPGFTLAKEYTLDWGTLSTPGRGFREIVRQGMKIFNLDGSKPLTLDEVIKLKTNAMDDRWRTNEEGAAGYVKFNDSNSFGNVSKRPLHYMYGWTGQCLKLAWCDAQQGFVQGQEERISRCIQAVDFYLRESRTEIPGIRRCAYRIEDGQWDDFSWNKQPVIASRAIGETIADLAEIVLLFRDQDRAIPASWVEAIRESADFYLLNTLSSGIFPAAWLMDGTPADEMITAAGVPCLIALVKAYRVLGDESYLAAAEAAMKNYYELHAETFERPFARSTLDAKCEDKEAGMYFFLAAYELFILTSKQQYSEWAEISADWLLTFVYMWKPAYDKGSRFEETDFNAIGWPTVSVQNHHLDVFFPTYELWKFGRLTGKLQYERMAQLSFDAMGQGICREPGDWNFTVVGEQGEGFFQTRWHHRGHSNKWNPSWVIATVLHNALRFQGEIG</sequence>
<gene>
    <name evidence="1" type="ORF">GC093_26945</name>
</gene>
<protein>
    <submittedName>
        <fullName evidence="1">Uncharacterized protein</fullName>
    </submittedName>
</protein>
<dbReference type="SUPFAM" id="SSF48208">
    <property type="entry name" value="Six-hairpin glycosidases"/>
    <property type="match status" value="1"/>
</dbReference>
<organism evidence="1 2">
    <name type="scientific">Paenibacillus foliorum</name>
    <dbReference type="NCBI Taxonomy" id="2654974"/>
    <lineage>
        <taxon>Bacteria</taxon>
        <taxon>Bacillati</taxon>
        <taxon>Bacillota</taxon>
        <taxon>Bacilli</taxon>
        <taxon>Bacillales</taxon>
        <taxon>Paenibacillaceae</taxon>
        <taxon>Paenibacillus</taxon>
    </lineage>
</organism>
<accession>A0A972K2K2</accession>
<proteinExistence type="predicted"/>
<dbReference type="GO" id="GO:0005975">
    <property type="term" value="P:carbohydrate metabolic process"/>
    <property type="evidence" value="ECO:0007669"/>
    <property type="project" value="InterPro"/>
</dbReference>
<dbReference type="InterPro" id="IPR008928">
    <property type="entry name" value="6-hairpin_glycosidase_sf"/>
</dbReference>
<comment type="caution">
    <text evidence="1">The sequence shown here is derived from an EMBL/GenBank/DDBJ whole genome shotgun (WGS) entry which is preliminary data.</text>
</comment>
<dbReference type="AlphaFoldDB" id="A0A972K2K2"/>
<dbReference type="Gene3D" id="1.50.10.10">
    <property type="match status" value="1"/>
</dbReference>
<dbReference type="InterPro" id="IPR012341">
    <property type="entry name" value="6hp_glycosidase-like_sf"/>
</dbReference>
<dbReference type="Proteomes" id="UP000641588">
    <property type="component" value="Unassembled WGS sequence"/>
</dbReference>
<name>A0A972K2K2_9BACL</name>
<keyword evidence="2" id="KW-1185">Reference proteome</keyword>
<reference evidence="1" key="1">
    <citation type="submission" date="2019-10" db="EMBL/GenBank/DDBJ databases">
        <title>Description of Paenibacillus glebae sp. nov.</title>
        <authorList>
            <person name="Carlier A."/>
            <person name="Qi S."/>
        </authorList>
    </citation>
    <scope>NUCLEOTIDE SEQUENCE</scope>
    <source>
        <strain evidence="1">LMG 31456</strain>
    </source>
</reference>
<evidence type="ECO:0000313" key="1">
    <source>
        <dbReference type="EMBL" id="NOU96831.1"/>
    </source>
</evidence>
<dbReference type="EMBL" id="WHOD01000102">
    <property type="protein sequence ID" value="NOU96831.1"/>
    <property type="molecule type" value="Genomic_DNA"/>
</dbReference>